<feature type="domain" description="BHLH" evidence="7">
    <location>
        <begin position="258"/>
        <end position="307"/>
    </location>
</feature>
<evidence type="ECO:0000259" key="7">
    <source>
        <dbReference type="PROSITE" id="PS50888"/>
    </source>
</evidence>
<evidence type="ECO:0000313" key="8">
    <source>
        <dbReference type="EMBL" id="KAJ0208587.1"/>
    </source>
</evidence>
<keyword evidence="3" id="KW-0238">DNA-binding</keyword>
<evidence type="ECO:0000313" key="9">
    <source>
        <dbReference type="Proteomes" id="UP000235145"/>
    </source>
</evidence>
<comment type="caution">
    <text evidence="8">The sequence shown here is derived from an EMBL/GenBank/DDBJ whole genome shotgun (WGS) entry which is preliminary data.</text>
</comment>
<feature type="region of interest" description="Disordered" evidence="6">
    <location>
        <begin position="180"/>
        <end position="219"/>
    </location>
</feature>
<proteinExistence type="predicted"/>
<dbReference type="InterPro" id="IPR011598">
    <property type="entry name" value="bHLH_dom"/>
</dbReference>
<dbReference type="Pfam" id="PF00010">
    <property type="entry name" value="HLH"/>
    <property type="match status" value="1"/>
</dbReference>
<gene>
    <name evidence="8" type="ORF">LSAT_V11C400195430</name>
</gene>
<evidence type="ECO:0000256" key="3">
    <source>
        <dbReference type="ARBA" id="ARBA00023125"/>
    </source>
</evidence>
<evidence type="ECO:0000256" key="5">
    <source>
        <dbReference type="ARBA" id="ARBA00023242"/>
    </source>
</evidence>
<feature type="compositionally biased region" description="Polar residues" evidence="6">
    <location>
        <begin position="203"/>
        <end position="213"/>
    </location>
</feature>
<keyword evidence="5" id="KW-0539">Nucleus</keyword>
<organism evidence="8 9">
    <name type="scientific">Lactuca sativa</name>
    <name type="common">Garden lettuce</name>
    <dbReference type="NCBI Taxonomy" id="4236"/>
    <lineage>
        <taxon>Eukaryota</taxon>
        <taxon>Viridiplantae</taxon>
        <taxon>Streptophyta</taxon>
        <taxon>Embryophyta</taxon>
        <taxon>Tracheophyta</taxon>
        <taxon>Spermatophyta</taxon>
        <taxon>Magnoliopsida</taxon>
        <taxon>eudicotyledons</taxon>
        <taxon>Gunneridae</taxon>
        <taxon>Pentapetalae</taxon>
        <taxon>asterids</taxon>
        <taxon>campanulids</taxon>
        <taxon>Asterales</taxon>
        <taxon>Asteraceae</taxon>
        <taxon>Cichorioideae</taxon>
        <taxon>Cichorieae</taxon>
        <taxon>Lactucinae</taxon>
        <taxon>Lactuca</taxon>
    </lineage>
</organism>
<evidence type="ECO:0000256" key="6">
    <source>
        <dbReference type="SAM" id="MobiDB-lite"/>
    </source>
</evidence>
<reference evidence="8 9" key="1">
    <citation type="journal article" date="2017" name="Nat. Commun.">
        <title>Genome assembly with in vitro proximity ligation data and whole-genome triplication in lettuce.</title>
        <authorList>
            <person name="Reyes-Chin-Wo S."/>
            <person name="Wang Z."/>
            <person name="Yang X."/>
            <person name="Kozik A."/>
            <person name="Arikit S."/>
            <person name="Song C."/>
            <person name="Xia L."/>
            <person name="Froenicke L."/>
            <person name="Lavelle D.O."/>
            <person name="Truco M.J."/>
            <person name="Xia R."/>
            <person name="Zhu S."/>
            <person name="Xu C."/>
            <person name="Xu H."/>
            <person name="Xu X."/>
            <person name="Cox K."/>
            <person name="Korf I."/>
            <person name="Meyers B.C."/>
            <person name="Michelmore R.W."/>
        </authorList>
    </citation>
    <scope>NUCLEOTIDE SEQUENCE [LARGE SCALE GENOMIC DNA]</scope>
    <source>
        <strain evidence="9">cv. Salinas</strain>
        <tissue evidence="8">Seedlings</tissue>
    </source>
</reference>
<dbReference type="InterPro" id="IPR036638">
    <property type="entry name" value="HLH_DNA-bd_sf"/>
</dbReference>
<dbReference type="AlphaFoldDB" id="A0A9R1VPM8"/>
<dbReference type="SUPFAM" id="SSF47459">
    <property type="entry name" value="HLH, helix-loop-helix DNA-binding domain"/>
    <property type="match status" value="1"/>
</dbReference>
<dbReference type="GO" id="GO:0003677">
    <property type="term" value="F:DNA binding"/>
    <property type="evidence" value="ECO:0007669"/>
    <property type="project" value="UniProtKB-KW"/>
</dbReference>
<keyword evidence="9" id="KW-1185">Reference proteome</keyword>
<dbReference type="EMBL" id="NBSK02000004">
    <property type="protein sequence ID" value="KAJ0208587.1"/>
    <property type="molecule type" value="Genomic_DNA"/>
</dbReference>
<dbReference type="GO" id="GO:0005634">
    <property type="term" value="C:nucleus"/>
    <property type="evidence" value="ECO:0007669"/>
    <property type="project" value="UniProtKB-SubCell"/>
</dbReference>
<evidence type="ECO:0000256" key="1">
    <source>
        <dbReference type="ARBA" id="ARBA00004123"/>
    </source>
</evidence>
<dbReference type="InterPro" id="IPR045843">
    <property type="entry name" value="IND-like"/>
</dbReference>
<sequence length="375" mass="41503">MLDEIRVIMEDLSWERNMWSFPLSNTNHHQQQREIGESFVFGSENVILSQLTAAAGGRQISSNPVPSSFGTASQYWSQGMAVNGFNEGKNVIPITITTTDPAAATATVTVNSLESLDCLLSTTNSNGAADTPPDQDECISVIFSDYKNLCNNNGVSSGDSITKDMDEGIISKCSSEKLRKSTNGFYDDNPSRLKRPRSDPGLPTSSNINFRQTMDSDEPDSEAIAQMKEMMYRAAAFRPVSFADEEAVEKPKRKNVRISRDPQTVAARQRRERISEKIRVLQKLVPGGNKMDTASMLDEAANYLKFLRSQVKALEQVGQKLDYVRCGTTITSGSTSQIMQNINPNITLGVPFPMQTPFLLPHHHHQHLYPNPPPA</sequence>
<dbReference type="PANTHER" id="PTHR45914:SF12">
    <property type="entry name" value="TRANSCRIPTION FACTOR BHLH87"/>
    <property type="match status" value="1"/>
</dbReference>
<comment type="subcellular location">
    <subcellularLocation>
        <location evidence="1">Nucleus</location>
    </subcellularLocation>
</comment>
<dbReference type="SMART" id="SM00353">
    <property type="entry name" value="HLH"/>
    <property type="match status" value="1"/>
</dbReference>
<dbReference type="GO" id="GO:0046983">
    <property type="term" value="F:protein dimerization activity"/>
    <property type="evidence" value="ECO:0007669"/>
    <property type="project" value="InterPro"/>
</dbReference>
<dbReference type="CDD" id="cd11454">
    <property type="entry name" value="bHLH_AtIND_like"/>
    <property type="match status" value="1"/>
</dbReference>
<evidence type="ECO:0000256" key="2">
    <source>
        <dbReference type="ARBA" id="ARBA00023015"/>
    </source>
</evidence>
<keyword evidence="4" id="KW-0804">Transcription</keyword>
<dbReference type="PROSITE" id="PS50888">
    <property type="entry name" value="BHLH"/>
    <property type="match status" value="1"/>
</dbReference>
<dbReference type="GO" id="GO:0003700">
    <property type="term" value="F:DNA-binding transcription factor activity"/>
    <property type="evidence" value="ECO:0007669"/>
    <property type="project" value="InterPro"/>
</dbReference>
<dbReference type="PANTHER" id="PTHR45914">
    <property type="entry name" value="TRANSCRIPTION FACTOR HEC3-RELATED"/>
    <property type="match status" value="1"/>
</dbReference>
<keyword evidence="2" id="KW-0805">Transcription regulation</keyword>
<dbReference type="Proteomes" id="UP000235145">
    <property type="component" value="Unassembled WGS sequence"/>
</dbReference>
<accession>A0A9R1VPM8</accession>
<name>A0A9R1VPM8_LACSA</name>
<dbReference type="Gene3D" id="4.10.280.10">
    <property type="entry name" value="Helix-loop-helix DNA-binding domain"/>
    <property type="match status" value="1"/>
</dbReference>
<protein>
    <recommendedName>
        <fullName evidence="7">BHLH domain-containing protein</fullName>
    </recommendedName>
</protein>
<evidence type="ECO:0000256" key="4">
    <source>
        <dbReference type="ARBA" id="ARBA00023163"/>
    </source>
</evidence>